<reference evidence="2" key="1">
    <citation type="submission" date="2017-09" db="EMBL/GenBank/DDBJ databases">
        <title>Depth-based differentiation of microbial function through sediment-hosted aquifers and enrichment of novel symbionts in the deep terrestrial subsurface.</title>
        <authorList>
            <person name="Probst A.J."/>
            <person name="Ladd B."/>
            <person name="Jarett J.K."/>
            <person name="Geller-Mcgrath D.E."/>
            <person name="Sieber C.M.K."/>
            <person name="Emerson J.B."/>
            <person name="Anantharaman K."/>
            <person name="Thomas B.C."/>
            <person name="Malmstrom R."/>
            <person name="Stieglmeier M."/>
            <person name="Klingl A."/>
            <person name="Woyke T."/>
            <person name="Ryan C.M."/>
            <person name="Banfield J.F."/>
        </authorList>
    </citation>
    <scope>NUCLEOTIDE SEQUENCE [LARGE SCALE GENOMIC DNA]</scope>
</reference>
<evidence type="ECO:0000313" key="1">
    <source>
        <dbReference type="EMBL" id="PIZ41997.1"/>
    </source>
</evidence>
<dbReference type="RefSeq" id="WP_286677920.1">
    <property type="nucleotide sequence ID" value="NZ_MNXI01000045.1"/>
</dbReference>
<proteinExistence type="predicted"/>
<evidence type="ECO:0000313" key="2">
    <source>
        <dbReference type="Proteomes" id="UP000230956"/>
    </source>
</evidence>
<name>A0A2M7TAJ3_9ACTN</name>
<gene>
    <name evidence="1" type="ORF">COY37_01215</name>
</gene>
<protein>
    <submittedName>
        <fullName evidence="1">Uncharacterized protein</fullName>
    </submittedName>
</protein>
<dbReference type="Proteomes" id="UP000230956">
    <property type="component" value="Unassembled WGS sequence"/>
</dbReference>
<sequence length="211" mass="23574">MRNIEIINGPRDDDAYFGHLKGVAKSIEFIEQAIDLAEAKGGDFSGITIKSSRYHTDKSFGFVIFGRPIIYLQGMDLKASANNIVQQLRGLYNALGMDESLAERAGDIVELTAKTLLHERGHLKTFGITGNYTENGFDSRFREYVEYVGKMRSGGLQGLSLYEIGEWIAEDYRLLLDFSSPYPHKHAAHADLQLENLAGDRRKALKEALGL</sequence>
<dbReference type="AlphaFoldDB" id="A0A2M7TAJ3"/>
<accession>A0A2M7TAJ3</accession>
<organism evidence="1 2">
    <name type="scientific">Candidatus Aquicultor secundus</name>
    <dbReference type="NCBI Taxonomy" id="1973895"/>
    <lineage>
        <taxon>Bacteria</taxon>
        <taxon>Bacillati</taxon>
        <taxon>Actinomycetota</taxon>
        <taxon>Candidatus Aquicultoria</taxon>
        <taxon>Candidatus Aquicultorales</taxon>
        <taxon>Candidatus Aquicultoraceae</taxon>
        <taxon>Candidatus Aquicultor</taxon>
    </lineage>
</organism>
<dbReference type="EMBL" id="PFNG01000033">
    <property type="protein sequence ID" value="PIZ41997.1"/>
    <property type="molecule type" value="Genomic_DNA"/>
</dbReference>
<comment type="caution">
    <text evidence="1">The sequence shown here is derived from an EMBL/GenBank/DDBJ whole genome shotgun (WGS) entry which is preliminary data.</text>
</comment>